<keyword evidence="2" id="KW-1185">Reference proteome</keyword>
<accession>A0ACB8TCH5</accession>
<dbReference type="EMBL" id="MU277194">
    <property type="protein sequence ID" value="KAI0065926.1"/>
    <property type="molecule type" value="Genomic_DNA"/>
</dbReference>
<comment type="caution">
    <text evidence="1">The sequence shown here is derived from an EMBL/GenBank/DDBJ whole genome shotgun (WGS) entry which is preliminary data.</text>
</comment>
<dbReference type="Proteomes" id="UP000814140">
    <property type="component" value="Unassembled WGS sequence"/>
</dbReference>
<proteinExistence type="predicted"/>
<reference evidence="1" key="1">
    <citation type="submission" date="2021-03" db="EMBL/GenBank/DDBJ databases">
        <authorList>
            <consortium name="DOE Joint Genome Institute"/>
            <person name="Ahrendt S."/>
            <person name="Looney B.P."/>
            <person name="Miyauchi S."/>
            <person name="Morin E."/>
            <person name="Drula E."/>
            <person name="Courty P.E."/>
            <person name="Chicoki N."/>
            <person name="Fauchery L."/>
            <person name="Kohler A."/>
            <person name="Kuo A."/>
            <person name="Labutti K."/>
            <person name="Pangilinan J."/>
            <person name="Lipzen A."/>
            <person name="Riley R."/>
            <person name="Andreopoulos W."/>
            <person name="He G."/>
            <person name="Johnson J."/>
            <person name="Barry K.W."/>
            <person name="Grigoriev I.V."/>
            <person name="Nagy L."/>
            <person name="Hibbett D."/>
            <person name="Henrissat B."/>
            <person name="Matheny P.B."/>
            <person name="Labbe J."/>
            <person name="Martin F."/>
        </authorList>
    </citation>
    <scope>NUCLEOTIDE SEQUENCE</scope>
    <source>
        <strain evidence="1">HHB10654</strain>
    </source>
</reference>
<name>A0ACB8TCH5_9AGAM</name>
<sequence length="233" mass="24761">MSRILFVFTSVSTSLRGNPSGWYLPEAAYSYYVLAPHFPIDFATPNGPNPPVDPASVRDFKDETSTKFLVDPTVQSLLANAKVLDLKNINVNDYAVIFYVGGHGPVLDLATDASNIAVANEFYRSGKIVSAVCHGPAALVGVTSSDGKSIFDGKTATGFSNVEEETVGKGEDIPFSLEDRIVALGGTFEKAPEVFGIKVVHHGTLITGQNPASAKLLGEEILKALQVEDEATA</sequence>
<reference evidence="1" key="2">
    <citation type="journal article" date="2022" name="New Phytol.">
        <title>Evolutionary transition to the ectomycorrhizal habit in the genomes of a hyperdiverse lineage of mushroom-forming fungi.</title>
        <authorList>
            <person name="Looney B."/>
            <person name="Miyauchi S."/>
            <person name="Morin E."/>
            <person name="Drula E."/>
            <person name="Courty P.E."/>
            <person name="Kohler A."/>
            <person name="Kuo A."/>
            <person name="LaButti K."/>
            <person name="Pangilinan J."/>
            <person name="Lipzen A."/>
            <person name="Riley R."/>
            <person name="Andreopoulos W."/>
            <person name="He G."/>
            <person name="Johnson J."/>
            <person name="Nolan M."/>
            <person name="Tritt A."/>
            <person name="Barry K.W."/>
            <person name="Grigoriev I.V."/>
            <person name="Nagy L.G."/>
            <person name="Hibbett D."/>
            <person name="Henrissat B."/>
            <person name="Matheny P.B."/>
            <person name="Labbe J."/>
            <person name="Martin F.M."/>
        </authorList>
    </citation>
    <scope>NUCLEOTIDE SEQUENCE</scope>
    <source>
        <strain evidence="1">HHB10654</strain>
    </source>
</reference>
<gene>
    <name evidence="1" type="ORF">BV25DRAFT_1821649</name>
</gene>
<evidence type="ECO:0000313" key="2">
    <source>
        <dbReference type="Proteomes" id="UP000814140"/>
    </source>
</evidence>
<protein>
    <submittedName>
        <fullName evidence="1">Class I glutamine amidotransferase-like protein</fullName>
    </submittedName>
</protein>
<evidence type="ECO:0000313" key="1">
    <source>
        <dbReference type="EMBL" id="KAI0065926.1"/>
    </source>
</evidence>
<organism evidence="1 2">
    <name type="scientific">Artomyces pyxidatus</name>
    <dbReference type="NCBI Taxonomy" id="48021"/>
    <lineage>
        <taxon>Eukaryota</taxon>
        <taxon>Fungi</taxon>
        <taxon>Dikarya</taxon>
        <taxon>Basidiomycota</taxon>
        <taxon>Agaricomycotina</taxon>
        <taxon>Agaricomycetes</taxon>
        <taxon>Russulales</taxon>
        <taxon>Auriscalpiaceae</taxon>
        <taxon>Artomyces</taxon>
    </lineage>
</organism>